<protein>
    <submittedName>
        <fullName evidence="2">Uncharacterized protein</fullName>
    </submittedName>
</protein>
<dbReference type="EMBL" id="BOOQ01000019">
    <property type="protein sequence ID" value="GII46680.1"/>
    <property type="molecule type" value="Genomic_DNA"/>
</dbReference>
<evidence type="ECO:0000256" key="1">
    <source>
        <dbReference type="SAM" id="MobiDB-lite"/>
    </source>
</evidence>
<evidence type="ECO:0000313" key="2">
    <source>
        <dbReference type="EMBL" id="GII46680.1"/>
    </source>
</evidence>
<feature type="compositionally biased region" description="Basic and acidic residues" evidence="1">
    <location>
        <begin position="45"/>
        <end position="58"/>
    </location>
</feature>
<reference evidence="2" key="1">
    <citation type="submission" date="2021-01" db="EMBL/GenBank/DDBJ databases">
        <title>Whole genome shotgun sequence of Planotetraspora silvatica NBRC 100141.</title>
        <authorList>
            <person name="Komaki H."/>
            <person name="Tamura T."/>
        </authorList>
    </citation>
    <scope>NUCLEOTIDE SEQUENCE</scope>
    <source>
        <strain evidence="2">NBRC 100141</strain>
    </source>
</reference>
<evidence type="ECO:0000313" key="3">
    <source>
        <dbReference type="Proteomes" id="UP000644610"/>
    </source>
</evidence>
<keyword evidence="3" id="KW-1185">Reference proteome</keyword>
<accession>A0A8J3UYC4</accession>
<gene>
    <name evidence="2" type="ORF">Psi02_31040</name>
</gene>
<sequence>MIQSGRPALDDGGSDSGLIKFMQEPFEAEPPRPLVWKASAEDVDGDKALQGHTTDRSGNDGVPQGRLFAPMKARALPHAEGFDGGTHALLVGGIHDDRCQRIDAVVV</sequence>
<dbReference type="Proteomes" id="UP000644610">
    <property type="component" value="Unassembled WGS sequence"/>
</dbReference>
<comment type="caution">
    <text evidence="2">The sequence shown here is derived from an EMBL/GenBank/DDBJ whole genome shotgun (WGS) entry which is preliminary data.</text>
</comment>
<proteinExistence type="predicted"/>
<name>A0A8J3UYC4_9ACTN</name>
<dbReference type="AlphaFoldDB" id="A0A8J3UYC4"/>
<feature type="region of interest" description="Disordered" evidence="1">
    <location>
        <begin position="1"/>
        <end position="64"/>
    </location>
</feature>
<organism evidence="2 3">
    <name type="scientific">Planotetraspora silvatica</name>
    <dbReference type="NCBI Taxonomy" id="234614"/>
    <lineage>
        <taxon>Bacteria</taxon>
        <taxon>Bacillati</taxon>
        <taxon>Actinomycetota</taxon>
        <taxon>Actinomycetes</taxon>
        <taxon>Streptosporangiales</taxon>
        <taxon>Streptosporangiaceae</taxon>
        <taxon>Planotetraspora</taxon>
    </lineage>
</organism>